<dbReference type="InterPro" id="IPR013320">
    <property type="entry name" value="ConA-like_dom_sf"/>
</dbReference>
<evidence type="ECO:0000256" key="3">
    <source>
        <dbReference type="SAM" id="SignalP"/>
    </source>
</evidence>
<dbReference type="InterPro" id="IPR013319">
    <property type="entry name" value="GH11/12"/>
</dbReference>
<keyword evidence="3" id="KW-0732">Signal</keyword>
<evidence type="ECO:0000313" key="4">
    <source>
        <dbReference type="EMBL" id="KAG2175478.1"/>
    </source>
</evidence>
<keyword evidence="2" id="KW-0624">Polysaccharide degradation</keyword>
<feature type="chain" id="PRO_5034835587" description="Glycoside hydrolase family 12 protein" evidence="3">
    <location>
        <begin position="21"/>
        <end position="245"/>
    </location>
</feature>
<keyword evidence="5" id="KW-1185">Reference proteome</keyword>
<dbReference type="PANTHER" id="PTHR34002">
    <property type="entry name" value="BLR1656 PROTEIN"/>
    <property type="match status" value="1"/>
</dbReference>
<dbReference type="SUPFAM" id="SSF49899">
    <property type="entry name" value="Concanavalin A-like lectins/glucanases"/>
    <property type="match status" value="1"/>
</dbReference>
<comment type="similarity">
    <text evidence="1 2">Belongs to the glycosyl hydrolase 12 (cellulase H) family.</text>
</comment>
<evidence type="ECO:0008006" key="6">
    <source>
        <dbReference type="Google" id="ProtNLM"/>
    </source>
</evidence>
<accession>A0A8H7UD31</accession>
<dbReference type="AlphaFoldDB" id="A0A8H7UD31"/>
<dbReference type="Gene3D" id="2.60.120.180">
    <property type="match status" value="1"/>
</dbReference>
<sequence length="245" mass="25916">MKSLTLFVSAMALLASSASAAPLEKRAQLCGQYSTQTEGQYIVNQDEWNKGAATSGSQCSQVNSFSGNDLAWQTSWTWAGGSGQVKSYANAGLNFTPTKISAITSIPIKFYWTYSGSNLVADVSFDMFTSSSSSGSHENEIMVWLTALGGALPITSTGNPIGTVTVAGTTFKLYSGPNGSTTVWSFVAESAVNNMAADLINFYNYLTSNGHISSSQYLQVLQGGTEAFTGSNAEFTCSLFYAAIN</sequence>
<dbReference type="EMBL" id="JAEPQZ010000011">
    <property type="protein sequence ID" value="KAG2175478.1"/>
    <property type="molecule type" value="Genomic_DNA"/>
</dbReference>
<keyword evidence="2" id="KW-0378">Hydrolase</keyword>
<evidence type="ECO:0000313" key="5">
    <source>
        <dbReference type="Proteomes" id="UP000654370"/>
    </source>
</evidence>
<dbReference type="InterPro" id="IPR002594">
    <property type="entry name" value="GH12"/>
</dbReference>
<evidence type="ECO:0000256" key="1">
    <source>
        <dbReference type="ARBA" id="ARBA00005519"/>
    </source>
</evidence>
<dbReference type="GO" id="GO:0008810">
    <property type="term" value="F:cellulase activity"/>
    <property type="evidence" value="ECO:0007669"/>
    <property type="project" value="InterPro"/>
</dbReference>
<keyword evidence="2" id="KW-0326">Glycosidase</keyword>
<dbReference type="Proteomes" id="UP000654370">
    <property type="component" value="Unassembled WGS sequence"/>
</dbReference>
<feature type="signal peptide" evidence="3">
    <location>
        <begin position="1"/>
        <end position="20"/>
    </location>
</feature>
<dbReference type="OrthoDB" id="95118at2759"/>
<gene>
    <name evidence="4" type="ORF">INT43_001125</name>
</gene>
<protein>
    <recommendedName>
        <fullName evidence="6">Glycoside hydrolase family 12 protein</fullName>
    </recommendedName>
</protein>
<evidence type="ECO:0000256" key="2">
    <source>
        <dbReference type="RuleBase" id="RU361163"/>
    </source>
</evidence>
<organism evidence="4 5">
    <name type="scientific">Mortierella isabellina</name>
    <name type="common">Filamentous fungus</name>
    <name type="synonym">Umbelopsis isabellina</name>
    <dbReference type="NCBI Taxonomy" id="91625"/>
    <lineage>
        <taxon>Eukaryota</taxon>
        <taxon>Fungi</taxon>
        <taxon>Fungi incertae sedis</taxon>
        <taxon>Mucoromycota</taxon>
        <taxon>Mucoromycotina</taxon>
        <taxon>Umbelopsidomycetes</taxon>
        <taxon>Umbelopsidales</taxon>
        <taxon>Umbelopsidaceae</taxon>
        <taxon>Umbelopsis</taxon>
    </lineage>
</organism>
<dbReference type="GO" id="GO:0000272">
    <property type="term" value="P:polysaccharide catabolic process"/>
    <property type="evidence" value="ECO:0007669"/>
    <property type="project" value="UniProtKB-KW"/>
</dbReference>
<keyword evidence="2" id="KW-0119">Carbohydrate metabolism</keyword>
<dbReference type="PANTHER" id="PTHR34002:SF9">
    <property type="entry name" value="XYLOGLUCAN-SPECIFIC ENDO-BETA-1,4-GLUCANASE A"/>
    <property type="match status" value="1"/>
</dbReference>
<proteinExistence type="inferred from homology"/>
<name>A0A8H7UD31_MORIS</name>
<reference evidence="4" key="1">
    <citation type="submission" date="2020-12" db="EMBL/GenBank/DDBJ databases">
        <title>Metabolic potential, ecology and presence of endohyphal bacteria is reflected in genomic diversity of Mucoromycotina.</title>
        <authorList>
            <person name="Muszewska A."/>
            <person name="Okrasinska A."/>
            <person name="Steczkiewicz K."/>
            <person name="Drgas O."/>
            <person name="Orlowska M."/>
            <person name="Perlinska-Lenart U."/>
            <person name="Aleksandrzak-Piekarczyk T."/>
            <person name="Szatraj K."/>
            <person name="Zielenkiewicz U."/>
            <person name="Pilsyk S."/>
            <person name="Malc E."/>
            <person name="Mieczkowski P."/>
            <person name="Kruszewska J.S."/>
            <person name="Biernat P."/>
            <person name="Pawlowska J."/>
        </authorList>
    </citation>
    <scope>NUCLEOTIDE SEQUENCE</scope>
    <source>
        <strain evidence="4">WA0000067209</strain>
    </source>
</reference>
<comment type="caution">
    <text evidence="4">The sequence shown here is derived from an EMBL/GenBank/DDBJ whole genome shotgun (WGS) entry which is preliminary data.</text>
</comment>
<dbReference type="Pfam" id="PF01670">
    <property type="entry name" value="Glyco_hydro_12"/>
    <property type="match status" value="1"/>
</dbReference>